<dbReference type="InterPro" id="IPR029688">
    <property type="entry name" value="ICR"/>
</dbReference>
<feature type="region of interest" description="Disordered" evidence="4">
    <location>
        <begin position="1"/>
        <end position="110"/>
    </location>
</feature>
<feature type="compositionally biased region" description="Low complexity" evidence="4">
    <location>
        <begin position="8"/>
        <end position="19"/>
    </location>
</feature>
<feature type="coiled-coil region" evidence="3">
    <location>
        <begin position="523"/>
        <end position="550"/>
    </location>
</feature>
<dbReference type="PANTHER" id="PTHR34224">
    <property type="entry name" value="INTERACTOR OF CONSTITUTIVE ACTIVE ROPS 2, CHLOROPLASTIC-RELATED"/>
    <property type="match status" value="1"/>
</dbReference>
<gene>
    <name evidence="6 7 8" type="primary">LOC108988575</name>
</gene>
<keyword evidence="2 3" id="KW-0175">Coiled coil</keyword>
<evidence type="ECO:0000256" key="3">
    <source>
        <dbReference type="SAM" id="Coils"/>
    </source>
</evidence>
<dbReference type="RefSeq" id="XP_018817426.2">
    <property type="nucleotide sequence ID" value="XM_018961881.2"/>
</dbReference>
<evidence type="ECO:0000256" key="1">
    <source>
        <dbReference type="ARBA" id="ARBA00009778"/>
    </source>
</evidence>
<dbReference type="OrthoDB" id="1932291at2759"/>
<evidence type="ECO:0000313" key="6">
    <source>
        <dbReference type="RefSeq" id="XP_018817424.2"/>
    </source>
</evidence>
<feature type="compositionally biased region" description="Basic and acidic residues" evidence="4">
    <location>
        <begin position="44"/>
        <end position="73"/>
    </location>
</feature>
<dbReference type="AlphaFoldDB" id="A0A2I4EDF9"/>
<feature type="coiled-coil region" evidence="3">
    <location>
        <begin position="170"/>
        <end position="239"/>
    </location>
</feature>
<feature type="compositionally biased region" description="Polar residues" evidence="4">
    <location>
        <begin position="91"/>
        <end position="101"/>
    </location>
</feature>
<proteinExistence type="inferred from homology"/>
<protein>
    <submittedName>
        <fullName evidence="6 7">Interactor of constitutive active ROPs 3-like isoform X1</fullName>
    </submittedName>
</protein>
<evidence type="ECO:0000313" key="8">
    <source>
        <dbReference type="RefSeq" id="XP_018817426.2"/>
    </source>
</evidence>
<dbReference type="GeneID" id="108988575"/>
<evidence type="ECO:0000313" key="5">
    <source>
        <dbReference type="Proteomes" id="UP000235220"/>
    </source>
</evidence>
<accession>A0A2I4EDF9</accession>
<evidence type="ECO:0000256" key="4">
    <source>
        <dbReference type="SAM" id="MobiDB-lite"/>
    </source>
</evidence>
<reference evidence="6 7" key="1">
    <citation type="submission" date="2025-04" db="UniProtKB">
        <authorList>
            <consortium name="RefSeq"/>
        </authorList>
    </citation>
    <scope>IDENTIFICATION</scope>
    <source>
        <tissue evidence="6 7">Leaves</tissue>
    </source>
</reference>
<sequence>MQTAKARSSSSEVPPKISSRAIRQLKPAALETDSTSALTQISRIPKDRSPKVVERRSPRSPVSEKKRPSRISELESQVSQLREELKKTEDQLSLSESWKQQAHQDAEESKKQLLALSSKLEESQQQFLQVSDSGEARTFEHQKISQEQDPARLSELEAVLKQNSVESDALTSAMNEIQQLKVQLEMVAESEATQTKQVELANAELHGLKGNLAETLSLVENMKKQLQDCRESEAQAEAMVMETLLQLETAKKTVEVLGSDRLKAIEAYNSIALELDQSRARANLLEGLVRKLEADLKNASGDLYQNPSVEHSLELELLRTQEMREYMKINAELHSLKPEVARLRSALESAETKYHEEQIRSTVQIRSAYELMEQIKSGSNLREAELEAELKNTKADVEELKSNLMDKETELQGVLEENEGLNSKLEKNLSYQKEYVLEKDLKKSNEHIAELRANLMDKETELQSIMEENEMMKLEINKREMSSRANVNDEVIAEVEAAKSAEREALVKLGVVMGEADKSNRRAAMVTEQLEAAQSANSEMQGELRRLKVQSDQWRKAAEAAATMLSAGNNGKVMERTGSLDSNYNLVAGKFSSPYSEEAEDDLLKKKNINMLKKIGVLWKKPQK</sequence>
<evidence type="ECO:0000256" key="2">
    <source>
        <dbReference type="ARBA" id="ARBA00023054"/>
    </source>
</evidence>
<feature type="coiled-coil region" evidence="3">
    <location>
        <begin position="340"/>
        <end position="475"/>
    </location>
</feature>
<feature type="coiled-coil region" evidence="3">
    <location>
        <begin position="275"/>
        <end position="302"/>
    </location>
</feature>
<feature type="compositionally biased region" description="Polar residues" evidence="4">
    <location>
        <begin position="32"/>
        <end position="42"/>
    </location>
</feature>
<evidence type="ECO:0000313" key="7">
    <source>
        <dbReference type="RefSeq" id="XP_018817425.2"/>
    </source>
</evidence>
<comment type="similarity">
    <text evidence="1">Belongs to the ICR family.</text>
</comment>
<organism evidence="5 8">
    <name type="scientific">Juglans regia</name>
    <name type="common">English walnut</name>
    <dbReference type="NCBI Taxonomy" id="51240"/>
    <lineage>
        <taxon>Eukaryota</taxon>
        <taxon>Viridiplantae</taxon>
        <taxon>Streptophyta</taxon>
        <taxon>Embryophyta</taxon>
        <taxon>Tracheophyta</taxon>
        <taxon>Spermatophyta</taxon>
        <taxon>Magnoliopsida</taxon>
        <taxon>eudicotyledons</taxon>
        <taxon>Gunneridae</taxon>
        <taxon>Pentapetalae</taxon>
        <taxon>rosids</taxon>
        <taxon>fabids</taxon>
        <taxon>Fagales</taxon>
        <taxon>Juglandaceae</taxon>
        <taxon>Juglans</taxon>
    </lineage>
</organism>
<dbReference type="KEGG" id="jre:108988575"/>
<dbReference type="RefSeq" id="XP_018817425.2">
    <property type="nucleotide sequence ID" value="XM_018961880.2"/>
</dbReference>
<dbReference type="Proteomes" id="UP000235220">
    <property type="component" value="Chromosome 5"/>
</dbReference>
<dbReference type="Gramene" id="Jr05_09550_p1">
    <property type="protein sequence ID" value="cds.Jr05_09550_p1"/>
    <property type="gene ID" value="Jr05_09550"/>
</dbReference>
<keyword evidence="5" id="KW-1185">Reference proteome</keyword>
<dbReference type="STRING" id="51240.A0A2I4EDF9"/>
<feature type="compositionally biased region" description="Basic and acidic residues" evidence="4">
    <location>
        <begin position="81"/>
        <end position="90"/>
    </location>
</feature>
<name>A0A2I4EDF9_JUGRE</name>
<dbReference type="PANTHER" id="PTHR34224:SF18">
    <property type="entry name" value="INTERACTOR OF CONSTITUTIVE ACTIVE ROPS 3"/>
    <property type="match status" value="1"/>
</dbReference>
<dbReference type="RefSeq" id="XP_018817424.2">
    <property type="nucleotide sequence ID" value="XM_018961879.2"/>
</dbReference>